<evidence type="ECO:0000313" key="1">
    <source>
        <dbReference type="EMBL" id="KAI5065185.1"/>
    </source>
</evidence>
<dbReference type="AlphaFoldDB" id="A0A9D4Z8W3"/>
<comment type="caution">
    <text evidence="1">The sequence shown here is derived from an EMBL/GenBank/DDBJ whole genome shotgun (WGS) entry which is preliminary data.</text>
</comment>
<reference evidence="1" key="1">
    <citation type="submission" date="2021-01" db="EMBL/GenBank/DDBJ databases">
        <title>Adiantum capillus-veneris genome.</title>
        <authorList>
            <person name="Fang Y."/>
            <person name="Liao Q."/>
        </authorList>
    </citation>
    <scope>NUCLEOTIDE SEQUENCE</scope>
    <source>
        <strain evidence="1">H3</strain>
        <tissue evidence="1">Leaf</tissue>
    </source>
</reference>
<keyword evidence="2" id="KW-1185">Reference proteome</keyword>
<evidence type="ECO:0000313" key="2">
    <source>
        <dbReference type="Proteomes" id="UP000886520"/>
    </source>
</evidence>
<sequence>MALEDALRDGFHAQTDPPVSTVWAFSSKPPFLTFKLGRRTSPASLSHMHQWSPWPPTRDMLSFQRDMKPVISSRASTQTYKVEQSWSGH</sequence>
<dbReference type="EMBL" id="JABFUD020000019">
    <property type="protein sequence ID" value="KAI5065185.1"/>
    <property type="molecule type" value="Genomic_DNA"/>
</dbReference>
<protein>
    <submittedName>
        <fullName evidence="1">Uncharacterized protein</fullName>
    </submittedName>
</protein>
<gene>
    <name evidence="1" type="ORF">GOP47_0019880</name>
</gene>
<dbReference type="Proteomes" id="UP000886520">
    <property type="component" value="Chromosome 19"/>
</dbReference>
<name>A0A9D4Z8W3_ADICA</name>
<accession>A0A9D4Z8W3</accession>
<organism evidence="1 2">
    <name type="scientific">Adiantum capillus-veneris</name>
    <name type="common">Maidenhair fern</name>
    <dbReference type="NCBI Taxonomy" id="13818"/>
    <lineage>
        <taxon>Eukaryota</taxon>
        <taxon>Viridiplantae</taxon>
        <taxon>Streptophyta</taxon>
        <taxon>Embryophyta</taxon>
        <taxon>Tracheophyta</taxon>
        <taxon>Polypodiopsida</taxon>
        <taxon>Polypodiidae</taxon>
        <taxon>Polypodiales</taxon>
        <taxon>Pteridineae</taxon>
        <taxon>Pteridaceae</taxon>
        <taxon>Vittarioideae</taxon>
        <taxon>Adiantum</taxon>
    </lineage>
</organism>
<proteinExistence type="predicted"/>